<reference evidence="2 3" key="1">
    <citation type="journal article" date="2017" name="G3 (Bethesda)">
        <title>The Physical Genome Mapping of Anopheles albimanus Corrected Scaffold Misassemblies and Identified Interarm Rearrangements in Genus Anopheles.</title>
        <authorList>
            <person name="Artemov G.N."/>
            <person name="Peery A.N."/>
            <person name="Jiang X."/>
            <person name="Tu Z."/>
            <person name="Stegniy V.N."/>
            <person name="Sharakhova M.V."/>
            <person name="Sharakhov I.V."/>
        </authorList>
    </citation>
    <scope>NUCLEOTIDE SEQUENCE [LARGE SCALE GENOMIC DNA]</scope>
    <source>
        <strain evidence="2 3">ALBI9_A</strain>
    </source>
</reference>
<sequence>MEGSTPLPPADQLASTSETESDPMAAAGSSSRTPSPLPGQKQPKKVSFSDELPQTSGGCLGVGEKCPPGESESGRALEENPFVFVLRQNNSYLDHLHGSGGNGDHGDSGGGGGEGNVPIAMPIFPNQRRASLHSNESETTSSTATAGSSSPTGESPPPQQQQQQPRDPNPFDPIAAGLVNGLGGTAPPVPAQTEPRKPSVSAMELEVRRDKRRWLLISELSAILGEDKHSIDGFKRIFREQVSSSGRGGGMRLSSASVVTQSIPSIDTITPGYYLLPDPSDADVTHACVRMCVCERGFRKADDP</sequence>
<dbReference type="STRING" id="7167.A0A182F6D0"/>
<evidence type="ECO:0000313" key="2">
    <source>
        <dbReference type="EnsemblMetazoa" id="AALB002031-PA"/>
    </source>
</evidence>
<organism evidence="2 3">
    <name type="scientific">Anopheles albimanus</name>
    <name type="common">New world malaria mosquito</name>
    <dbReference type="NCBI Taxonomy" id="7167"/>
    <lineage>
        <taxon>Eukaryota</taxon>
        <taxon>Metazoa</taxon>
        <taxon>Ecdysozoa</taxon>
        <taxon>Arthropoda</taxon>
        <taxon>Hexapoda</taxon>
        <taxon>Insecta</taxon>
        <taxon>Pterygota</taxon>
        <taxon>Neoptera</taxon>
        <taxon>Endopterygota</taxon>
        <taxon>Diptera</taxon>
        <taxon>Nematocera</taxon>
        <taxon>Culicoidea</taxon>
        <taxon>Culicidae</taxon>
        <taxon>Anophelinae</taxon>
        <taxon>Anopheles</taxon>
    </lineage>
</organism>
<proteinExistence type="predicted"/>
<evidence type="ECO:0000313" key="3">
    <source>
        <dbReference type="Proteomes" id="UP000069272"/>
    </source>
</evidence>
<dbReference type="Proteomes" id="UP000069272">
    <property type="component" value="Chromosome 2L"/>
</dbReference>
<dbReference type="VEuPathDB" id="VectorBase:AALB20_030308"/>
<feature type="region of interest" description="Disordered" evidence="1">
    <location>
        <begin position="93"/>
        <end position="204"/>
    </location>
</feature>
<feature type="compositionally biased region" description="Gly residues" evidence="1">
    <location>
        <begin position="98"/>
        <end position="115"/>
    </location>
</feature>
<reference evidence="2" key="2">
    <citation type="submission" date="2022-08" db="UniProtKB">
        <authorList>
            <consortium name="EnsemblMetazoa"/>
        </authorList>
    </citation>
    <scope>IDENTIFICATION</scope>
    <source>
        <strain evidence="2">STECLA/ALBI9_A</strain>
    </source>
</reference>
<dbReference type="AlphaFoldDB" id="A0A182F6D0"/>
<keyword evidence="3" id="KW-1185">Reference proteome</keyword>
<name>A0A182F6D0_ANOAL</name>
<feature type="compositionally biased region" description="Low complexity" evidence="1">
    <location>
        <begin position="137"/>
        <end position="153"/>
    </location>
</feature>
<feature type="region of interest" description="Disordered" evidence="1">
    <location>
        <begin position="1"/>
        <end position="80"/>
    </location>
</feature>
<accession>A0A182F6D0</accession>
<dbReference type="EnsemblMetazoa" id="AALB002031-RA">
    <property type="protein sequence ID" value="AALB002031-PA"/>
    <property type="gene ID" value="AALB002031"/>
</dbReference>
<dbReference type="VEuPathDB" id="VectorBase:AALB002031"/>
<protein>
    <submittedName>
        <fullName evidence="2">Uncharacterized protein</fullName>
    </submittedName>
</protein>
<evidence type="ECO:0000256" key="1">
    <source>
        <dbReference type="SAM" id="MobiDB-lite"/>
    </source>
</evidence>